<dbReference type="Proteomes" id="UP000019276">
    <property type="component" value="Unassembled WGS sequence"/>
</dbReference>
<accession>W7QTH9</accession>
<evidence type="ECO:0000256" key="3">
    <source>
        <dbReference type="ARBA" id="ARBA00022840"/>
    </source>
</evidence>
<evidence type="ECO:0000313" key="8">
    <source>
        <dbReference type="Proteomes" id="UP000019276"/>
    </source>
</evidence>
<dbReference type="GO" id="GO:0005524">
    <property type="term" value="F:ATP binding"/>
    <property type="evidence" value="ECO:0007669"/>
    <property type="project" value="UniProtKB-KW"/>
</dbReference>
<organism evidence="7 8">
    <name type="scientific">Catenovulum agarivorans DS-2</name>
    <dbReference type="NCBI Taxonomy" id="1328313"/>
    <lineage>
        <taxon>Bacteria</taxon>
        <taxon>Pseudomonadati</taxon>
        <taxon>Pseudomonadota</taxon>
        <taxon>Gammaproteobacteria</taxon>
        <taxon>Alteromonadales</taxon>
        <taxon>Alteromonadaceae</taxon>
        <taxon>Catenovulum</taxon>
    </lineage>
</organism>
<dbReference type="Gene3D" id="3.30.420.40">
    <property type="match status" value="2"/>
</dbReference>
<keyword evidence="8" id="KW-1185">Reference proteome</keyword>
<dbReference type="CDD" id="cd10236">
    <property type="entry name" value="ASKHA_NBD_HSP70_HscA"/>
    <property type="match status" value="1"/>
</dbReference>
<dbReference type="EMBL" id="ARZY01000001">
    <property type="protein sequence ID" value="EWH12342.1"/>
    <property type="molecule type" value="Genomic_DNA"/>
</dbReference>
<dbReference type="InterPro" id="IPR018181">
    <property type="entry name" value="Heat_shock_70_CS"/>
</dbReference>
<evidence type="ECO:0000256" key="1">
    <source>
        <dbReference type="ARBA" id="ARBA00007381"/>
    </source>
</evidence>
<dbReference type="GO" id="GO:0016226">
    <property type="term" value="P:iron-sulfur cluster assembly"/>
    <property type="evidence" value="ECO:0007669"/>
    <property type="project" value="InterPro"/>
</dbReference>
<comment type="caution">
    <text evidence="7">The sequence shown here is derived from an EMBL/GenBank/DDBJ whole genome shotgun (WGS) entry which is preliminary data.</text>
</comment>
<dbReference type="GO" id="GO:0140662">
    <property type="term" value="F:ATP-dependent protein folding chaperone"/>
    <property type="evidence" value="ECO:0007669"/>
    <property type="project" value="InterPro"/>
</dbReference>
<dbReference type="FunFam" id="2.60.34.10:FF:000005">
    <property type="entry name" value="Chaperone protein HscA homolog"/>
    <property type="match status" value="1"/>
</dbReference>
<comment type="function">
    <text evidence="5">Chaperone involved in the maturation of iron-sulfur cluster-containing proteins. Has a low intrinsic ATPase activity which is markedly stimulated by HscB.</text>
</comment>
<name>W7QTH9_9ALTE</name>
<dbReference type="PROSITE" id="PS01036">
    <property type="entry name" value="HSP70_3"/>
    <property type="match status" value="1"/>
</dbReference>
<dbReference type="InterPro" id="IPR013126">
    <property type="entry name" value="Hsp_70_fam"/>
</dbReference>
<dbReference type="PANTHER" id="PTHR19375">
    <property type="entry name" value="HEAT SHOCK PROTEIN 70KDA"/>
    <property type="match status" value="1"/>
</dbReference>
<dbReference type="Gene3D" id="2.60.34.10">
    <property type="entry name" value="Substrate Binding Domain Of DNAk, Chain A, domain 1"/>
    <property type="match status" value="1"/>
</dbReference>
<dbReference type="GO" id="GO:0051082">
    <property type="term" value="F:unfolded protein binding"/>
    <property type="evidence" value="ECO:0007669"/>
    <property type="project" value="InterPro"/>
</dbReference>
<comment type="similarity">
    <text evidence="1 5 6">Belongs to the heat shock protein 70 family.</text>
</comment>
<evidence type="ECO:0000313" key="7">
    <source>
        <dbReference type="EMBL" id="EWH12342.1"/>
    </source>
</evidence>
<proteinExistence type="inferred from homology"/>
<dbReference type="NCBIfam" id="NF003520">
    <property type="entry name" value="PRK05183.1"/>
    <property type="match status" value="1"/>
</dbReference>
<dbReference type="FunFam" id="3.30.420.40:FF:000046">
    <property type="entry name" value="Chaperone protein HscA"/>
    <property type="match status" value="1"/>
</dbReference>
<dbReference type="PRINTS" id="PR00301">
    <property type="entry name" value="HEATSHOCK70"/>
</dbReference>
<dbReference type="HAMAP" id="MF_00679">
    <property type="entry name" value="HscA"/>
    <property type="match status" value="1"/>
</dbReference>
<dbReference type="SUPFAM" id="SSF100934">
    <property type="entry name" value="Heat shock protein 70kD (HSP70), C-terminal subdomain"/>
    <property type="match status" value="1"/>
</dbReference>
<keyword evidence="2 5" id="KW-0547">Nucleotide-binding</keyword>
<dbReference type="InterPro" id="IPR043129">
    <property type="entry name" value="ATPase_NBD"/>
</dbReference>
<dbReference type="Pfam" id="PF00012">
    <property type="entry name" value="HSP70"/>
    <property type="match status" value="1"/>
</dbReference>
<dbReference type="PROSITE" id="PS00297">
    <property type="entry name" value="HSP70_1"/>
    <property type="match status" value="1"/>
</dbReference>
<dbReference type="PATRIC" id="fig|1328313.3.peg.299"/>
<gene>
    <name evidence="5 7" type="primary">hscA</name>
    <name evidence="7" type="ORF">DS2_01435</name>
</gene>
<dbReference type="Gene3D" id="3.90.640.10">
    <property type="entry name" value="Actin, Chain A, domain 4"/>
    <property type="match status" value="1"/>
</dbReference>
<dbReference type="AlphaFoldDB" id="W7QTH9"/>
<dbReference type="NCBIfam" id="TIGR01991">
    <property type="entry name" value="HscA"/>
    <property type="match status" value="1"/>
</dbReference>
<dbReference type="eggNOG" id="COG0443">
    <property type="taxonomic scope" value="Bacteria"/>
</dbReference>
<dbReference type="STRING" id="1328313.DS2_01435"/>
<dbReference type="PROSITE" id="PS00329">
    <property type="entry name" value="HSP70_2"/>
    <property type="match status" value="1"/>
</dbReference>
<dbReference type="SUPFAM" id="SSF100920">
    <property type="entry name" value="Heat shock protein 70kD (HSP70), peptide-binding domain"/>
    <property type="match status" value="1"/>
</dbReference>
<dbReference type="GO" id="GO:0016887">
    <property type="term" value="F:ATP hydrolysis activity"/>
    <property type="evidence" value="ECO:0007669"/>
    <property type="project" value="UniProtKB-UniRule"/>
</dbReference>
<keyword evidence="3 5" id="KW-0067">ATP-binding</keyword>
<keyword evidence="4 5" id="KW-0143">Chaperone</keyword>
<evidence type="ECO:0000256" key="6">
    <source>
        <dbReference type="RuleBase" id="RU003322"/>
    </source>
</evidence>
<dbReference type="InterPro" id="IPR010236">
    <property type="entry name" value="ISC_FeS_clus_asmbl_HscA"/>
</dbReference>
<dbReference type="InterPro" id="IPR029047">
    <property type="entry name" value="HSP70_peptide-bd_sf"/>
</dbReference>
<dbReference type="InterPro" id="IPR042039">
    <property type="entry name" value="HscA_NBD"/>
</dbReference>
<dbReference type="RefSeq" id="WP_035012802.1">
    <property type="nucleotide sequence ID" value="NZ_ARZY01000001.1"/>
</dbReference>
<dbReference type="FunFam" id="3.30.420.40:FF:000020">
    <property type="entry name" value="Chaperone protein HscA homolog"/>
    <property type="match status" value="1"/>
</dbReference>
<protein>
    <recommendedName>
        <fullName evidence="5">Chaperone protein HscA homolog</fullName>
    </recommendedName>
</protein>
<dbReference type="Gene3D" id="1.20.1270.10">
    <property type="match status" value="1"/>
</dbReference>
<dbReference type="InterPro" id="IPR029048">
    <property type="entry name" value="HSP70_C_sf"/>
</dbReference>
<evidence type="ECO:0000256" key="4">
    <source>
        <dbReference type="ARBA" id="ARBA00023186"/>
    </source>
</evidence>
<sequence>MALLQISEPGQTDAPHERRIAVGIDLGTTNSLVATVRSGEAKTLADEAGRTILPSVVRYTPEQIVVGYSALENAASDSENTIISAKRFMGRSVEDVVKTYPELPYNFVGEPKELARIATLAGVKSPIEVSADILSALKNRAEQALGDEIQGAVITVPAYFDDAQRQCTKDAARLAGLKVLRLLNEPTAAAIAYGLDSKQEGQIAVYDLGGGTFDISILKLEKGVFEVLSTGGDSALGGDDFDQAIIDWIKASGKLPGTLSSRMRRVIKETAKSVKEQLSDAETVNFTLALDDNSELDFSLSKTEFESLVEPLIKRTLIACRRALKDAGLKAQDIKDVVLVGGSTRVPAVRARVADYFSKQPLSSIDPDQVVAIGASQQADILVGNKPDSDMVLLDVIPLSLGLETMGGLCEKIIQRNTTIPVAKAQEFTTFKDGQTAMAVHVVQGERELVKDCRSLAKFELRGIPPMAAGAAHVRVTFQVDADGLLSVTAMEKSTGIQSSIQVKPSYGLEESEILQMLQASVENAKEDVNARKLAEQIVEAKRMLESLGNALKQDKHLLSEQAYEDLVADLNTLARLCEGDDEQAIKEQIEHIDNKSQDFAAARMDDSIRKALQGQQVDEI</sequence>
<evidence type="ECO:0000256" key="5">
    <source>
        <dbReference type="HAMAP-Rule" id="MF_00679"/>
    </source>
</evidence>
<evidence type="ECO:0000256" key="2">
    <source>
        <dbReference type="ARBA" id="ARBA00022741"/>
    </source>
</evidence>
<dbReference type="SUPFAM" id="SSF53067">
    <property type="entry name" value="Actin-like ATPase domain"/>
    <property type="match status" value="2"/>
</dbReference>
<dbReference type="OrthoDB" id="9766019at2"/>
<reference evidence="7 8" key="1">
    <citation type="journal article" date="2014" name="Genome Announc.">
        <title>Draft Genome Sequence of the Agar-Degrading Bacterium Catenovulum sp. Strain DS-2, Isolated from Intestines of Haliotis diversicolor.</title>
        <authorList>
            <person name="Shan D."/>
            <person name="Li X."/>
            <person name="Gu Z."/>
            <person name="Wei G."/>
            <person name="Gao Z."/>
            <person name="Shao Z."/>
        </authorList>
    </citation>
    <scope>NUCLEOTIDE SEQUENCE [LARGE SCALE GENOMIC DNA]</scope>
    <source>
        <strain evidence="7 8">DS-2</strain>
    </source>
</reference>